<feature type="active site" description="Glycyl thioester intermediate" evidence="5">
    <location>
        <position position="88"/>
    </location>
</feature>
<dbReference type="EMBL" id="OP765584">
    <property type="protein sequence ID" value="UZT29089.1"/>
    <property type="molecule type" value="Genomic_DNA"/>
</dbReference>
<keyword evidence="3" id="KW-0808">Transferase</keyword>
<accession>A0A9E8G491</accession>
<dbReference type="InterPro" id="IPR023313">
    <property type="entry name" value="UBQ-conjugating_AS"/>
</dbReference>
<evidence type="ECO:0000256" key="1">
    <source>
        <dbReference type="ARBA" id="ARBA00004906"/>
    </source>
</evidence>
<dbReference type="GO" id="GO:0061631">
    <property type="term" value="F:ubiquitin conjugating enzyme activity"/>
    <property type="evidence" value="ECO:0007669"/>
    <property type="project" value="UniProtKB-EC"/>
</dbReference>
<dbReference type="SMART" id="SM00212">
    <property type="entry name" value="UBCc"/>
    <property type="match status" value="1"/>
</dbReference>
<dbReference type="SUPFAM" id="SSF54495">
    <property type="entry name" value="UBC-like"/>
    <property type="match status" value="1"/>
</dbReference>
<evidence type="ECO:0000313" key="8">
    <source>
        <dbReference type="EMBL" id="UZT29089.1"/>
    </source>
</evidence>
<sequence>MDPIIKRLNKELLEMKNNPPLNCSAGPEDEDNLFKWTATIYGPEGSPYEGGIFILDIDFPLDYPFKPPKIIFKTKIFHCNINYQGFICLDILKDKWSPALTISKVLLSICSLLDDQNPNDPLEPEIANLYLDNQEEFIKKAKLYTHLYANL</sequence>
<comment type="pathway">
    <text evidence="1">Protein modification; protein ubiquitination.</text>
</comment>
<feature type="domain" description="UBC core" evidence="6">
    <location>
        <begin position="3"/>
        <end position="150"/>
    </location>
</feature>
<protein>
    <recommendedName>
        <fullName evidence="2">E2 ubiquitin-conjugating enzyme</fullName>
        <ecNumber evidence="2">2.3.2.23</ecNumber>
    </recommendedName>
</protein>
<dbReference type="PROSITE" id="PS50127">
    <property type="entry name" value="UBC_2"/>
    <property type="match status" value="1"/>
</dbReference>
<dbReference type="Pfam" id="PF00179">
    <property type="entry name" value="UQ_con"/>
    <property type="match status" value="1"/>
</dbReference>
<evidence type="ECO:0000256" key="4">
    <source>
        <dbReference type="ARBA" id="ARBA00022786"/>
    </source>
</evidence>
<dbReference type="FunFam" id="3.10.110.10:FF:000141">
    <property type="entry name" value="Ubiquitin-conjugating enzyme E2 8"/>
    <property type="match status" value="1"/>
</dbReference>
<evidence type="ECO:0000256" key="5">
    <source>
        <dbReference type="PROSITE-ProRule" id="PRU10133"/>
    </source>
</evidence>
<evidence type="ECO:0000259" key="6">
    <source>
        <dbReference type="PROSITE" id="PS50127"/>
    </source>
</evidence>
<dbReference type="EMBL" id="OP765507">
    <property type="protein sequence ID" value="UZT28945.1"/>
    <property type="molecule type" value="Genomic_DNA"/>
</dbReference>
<dbReference type="PROSITE" id="PS00183">
    <property type="entry name" value="UBC_1"/>
    <property type="match status" value="1"/>
</dbReference>
<reference evidence="8" key="1">
    <citation type="submission" date="2022-11" db="EMBL/GenBank/DDBJ databases">
        <title>Genomics discovery of giant fungal viruses from subsurface oceanic crustal fluids.</title>
        <authorList>
            <person name="Bhattacharjee A.S."/>
            <person name="Schulz F."/>
            <person name="Woyke T."/>
            <person name="Orcutt B.N."/>
            <person name="Matinez Martinez J."/>
        </authorList>
    </citation>
    <scope>NUCLEOTIDE SEQUENCE</scope>
    <source>
        <strain evidence="7">VSAG1.JdFR</strain>
        <strain evidence="8">VSAG8.JdFR</strain>
    </source>
</reference>
<keyword evidence="4" id="KW-0833">Ubl conjugation pathway</keyword>
<dbReference type="PANTHER" id="PTHR24068">
    <property type="entry name" value="UBIQUITIN-CONJUGATING ENZYME E2"/>
    <property type="match status" value="1"/>
</dbReference>
<evidence type="ECO:0000256" key="3">
    <source>
        <dbReference type="ARBA" id="ARBA00022679"/>
    </source>
</evidence>
<dbReference type="Gene3D" id="3.10.110.10">
    <property type="entry name" value="Ubiquitin Conjugating Enzyme"/>
    <property type="match status" value="1"/>
</dbReference>
<dbReference type="EC" id="2.3.2.23" evidence="2"/>
<evidence type="ECO:0000256" key="2">
    <source>
        <dbReference type="ARBA" id="ARBA00012486"/>
    </source>
</evidence>
<evidence type="ECO:0000313" key="7">
    <source>
        <dbReference type="EMBL" id="UZT28945.1"/>
    </source>
</evidence>
<proteinExistence type="predicted"/>
<organism evidence="8">
    <name type="scientific">Nucleocytoviricota sp</name>
    <dbReference type="NCBI Taxonomy" id="2809609"/>
    <lineage>
        <taxon>Viruses</taxon>
        <taxon>Varidnaviria</taxon>
        <taxon>Bamfordvirae</taxon>
        <taxon>Nucleocytoviricota</taxon>
    </lineage>
</organism>
<name>A0A9E8G491_9VIRU</name>
<dbReference type="InterPro" id="IPR000608">
    <property type="entry name" value="UBC"/>
</dbReference>
<dbReference type="InterPro" id="IPR016135">
    <property type="entry name" value="UBQ-conjugating_enzyme/RWD"/>
</dbReference>